<evidence type="ECO:0000313" key="3">
    <source>
        <dbReference type="Proteomes" id="UP000603453"/>
    </source>
</evidence>
<keyword evidence="1" id="KW-0175">Coiled coil</keyword>
<dbReference type="EMBL" id="JAEPRD010000044">
    <property type="protein sequence ID" value="KAG2204430.1"/>
    <property type="molecule type" value="Genomic_DNA"/>
</dbReference>
<evidence type="ECO:0000313" key="2">
    <source>
        <dbReference type="EMBL" id="KAG2204430.1"/>
    </source>
</evidence>
<evidence type="ECO:0000256" key="1">
    <source>
        <dbReference type="SAM" id="Coils"/>
    </source>
</evidence>
<keyword evidence="3" id="KW-1185">Reference proteome</keyword>
<gene>
    <name evidence="2" type="ORF">INT47_005221</name>
</gene>
<name>A0A8H7R5S8_9FUNG</name>
<dbReference type="Proteomes" id="UP000603453">
    <property type="component" value="Unassembled WGS sequence"/>
</dbReference>
<sequence length="399" mass="45421">MSTNKLNKKLIKNAKNRELLYAEAQEKVISKQRQALKNKQKKTLRTKQFNNTKSLLNSFSHTKPTNFRALYYTTLSRNFILDISDKSHGSPFMLLSSSLRNSIVESSGGPVFEKNPMWSPTVVLTGPELHHVSKHIENTKTTNRVLQVSLRALQSITKKDRNTAASVSVCKFLIKKHLEQAYLFEKLLVKSYSECDYVVKFWGPLVEKVFKTTSTIPHWGDTIPGSIISLGMKMKMDLRLVVTNSSELQDHGYGEVAKECSTSKYFKDKRKTVVASKALLNSIVQQNAINHEKDCVYIPYLIAMGFDMHLCVVFLKSNNFYITKKVKTIVFPSTLENFAIESIEVVNGLLNLVAICEAIQKQSRRGKKRKIIDSCIGNITMNKKQYGISKVFWDKVSYL</sequence>
<feature type="coiled-coil region" evidence="1">
    <location>
        <begin position="7"/>
        <end position="42"/>
    </location>
</feature>
<dbReference type="OrthoDB" id="2270203at2759"/>
<dbReference type="AlphaFoldDB" id="A0A8H7R5S8"/>
<feature type="non-terminal residue" evidence="2">
    <location>
        <position position="1"/>
    </location>
</feature>
<accession>A0A8H7R5S8</accession>
<organism evidence="2 3">
    <name type="scientific">Mucor saturninus</name>
    <dbReference type="NCBI Taxonomy" id="64648"/>
    <lineage>
        <taxon>Eukaryota</taxon>
        <taxon>Fungi</taxon>
        <taxon>Fungi incertae sedis</taxon>
        <taxon>Mucoromycota</taxon>
        <taxon>Mucoromycotina</taxon>
        <taxon>Mucoromycetes</taxon>
        <taxon>Mucorales</taxon>
        <taxon>Mucorineae</taxon>
        <taxon>Mucoraceae</taxon>
        <taxon>Mucor</taxon>
    </lineage>
</organism>
<protein>
    <submittedName>
        <fullName evidence="2">Uncharacterized protein</fullName>
    </submittedName>
</protein>
<reference evidence="2" key="1">
    <citation type="submission" date="2020-12" db="EMBL/GenBank/DDBJ databases">
        <title>Metabolic potential, ecology and presence of endohyphal bacteria is reflected in genomic diversity of Mucoromycotina.</title>
        <authorList>
            <person name="Muszewska A."/>
            <person name="Okrasinska A."/>
            <person name="Steczkiewicz K."/>
            <person name="Drgas O."/>
            <person name="Orlowska M."/>
            <person name="Perlinska-Lenart U."/>
            <person name="Aleksandrzak-Piekarczyk T."/>
            <person name="Szatraj K."/>
            <person name="Zielenkiewicz U."/>
            <person name="Pilsyk S."/>
            <person name="Malc E."/>
            <person name="Mieczkowski P."/>
            <person name="Kruszewska J.S."/>
            <person name="Biernat P."/>
            <person name="Pawlowska J."/>
        </authorList>
    </citation>
    <scope>NUCLEOTIDE SEQUENCE</scope>
    <source>
        <strain evidence="2">WA0000017839</strain>
    </source>
</reference>
<comment type="caution">
    <text evidence="2">The sequence shown here is derived from an EMBL/GenBank/DDBJ whole genome shotgun (WGS) entry which is preliminary data.</text>
</comment>
<proteinExistence type="predicted"/>